<evidence type="ECO:0000256" key="1">
    <source>
        <dbReference type="SAM" id="Coils"/>
    </source>
</evidence>
<keyword evidence="1" id="KW-0175">Coiled coil</keyword>
<reference evidence="2 3" key="1">
    <citation type="submission" date="2024-03" db="EMBL/GenBank/DDBJ databases">
        <title>Mouse gut bacterial collection (mGBC) of GemPharmatech.</title>
        <authorList>
            <person name="He Y."/>
            <person name="Dong L."/>
            <person name="Wu D."/>
            <person name="Gao X."/>
            <person name="Lin Z."/>
        </authorList>
    </citation>
    <scope>NUCLEOTIDE SEQUENCE [LARGE SCALE GENOMIC DNA]</scope>
    <source>
        <strain evidence="2 3">54-13</strain>
    </source>
</reference>
<comment type="caution">
    <text evidence="2">The sequence shown here is derived from an EMBL/GenBank/DDBJ whole genome shotgun (WGS) entry which is preliminary data.</text>
</comment>
<name>A0ABV4CS69_9BACT</name>
<dbReference type="Proteomes" id="UP001565200">
    <property type="component" value="Unassembled WGS sequence"/>
</dbReference>
<protein>
    <recommendedName>
        <fullName evidence="4">Lipoprotein</fullName>
    </recommendedName>
</protein>
<accession>A0ABV4CS69</accession>
<evidence type="ECO:0008006" key="4">
    <source>
        <dbReference type="Google" id="ProtNLM"/>
    </source>
</evidence>
<organism evidence="2 3">
    <name type="scientific">Heminiphilus faecis</name>
    <dbReference type="NCBI Taxonomy" id="2601703"/>
    <lineage>
        <taxon>Bacteria</taxon>
        <taxon>Pseudomonadati</taxon>
        <taxon>Bacteroidota</taxon>
        <taxon>Bacteroidia</taxon>
        <taxon>Bacteroidales</taxon>
        <taxon>Muribaculaceae</taxon>
        <taxon>Heminiphilus</taxon>
    </lineage>
</organism>
<proteinExistence type="predicted"/>
<evidence type="ECO:0000313" key="3">
    <source>
        <dbReference type="Proteomes" id="UP001565200"/>
    </source>
</evidence>
<gene>
    <name evidence="2" type="ORF">AAK873_01200</name>
</gene>
<evidence type="ECO:0000313" key="2">
    <source>
        <dbReference type="EMBL" id="MEY8244229.1"/>
    </source>
</evidence>
<keyword evidence="3" id="KW-1185">Reference proteome</keyword>
<dbReference type="RefSeq" id="WP_147438747.1">
    <property type="nucleotide sequence ID" value="NZ_JBCLPP010000002.1"/>
</dbReference>
<feature type="coiled-coil region" evidence="1">
    <location>
        <begin position="245"/>
        <end position="272"/>
    </location>
</feature>
<sequence>MRHRKMDVYRNCMSVIATVFITIASVSCMSTKPSKIFGDTKPVGQYKWDTVTNIDSLINIQGYYYNILPRQHYVDGVDSTYIAWEDIDLVFYKDGTCVSFKFDNESRKYEGLYVPDLTGMISKRYGKVPVWTCGGIYKIDGDTLIVDIFERTKQTKFGGVTPAVYLPSPGLNLMFYINKDNWVALERRKFVIEDKTTLHLIEFSNANYHNEPIEIDALYKFVPTDVVPSRCEADIRKEKWMWAYKEDWEAHKQELKAYKRELKARKDSIKRAAEPATDSL</sequence>
<dbReference type="PROSITE" id="PS51257">
    <property type="entry name" value="PROKAR_LIPOPROTEIN"/>
    <property type="match status" value="1"/>
</dbReference>
<dbReference type="EMBL" id="JBCLPP010000002">
    <property type="protein sequence ID" value="MEY8244229.1"/>
    <property type="molecule type" value="Genomic_DNA"/>
</dbReference>